<dbReference type="Pfam" id="PF13976">
    <property type="entry name" value="gag_pre-integrs"/>
    <property type="match status" value="1"/>
</dbReference>
<dbReference type="EMBL" id="CAMAPF010000996">
    <property type="protein sequence ID" value="CAH9136573.1"/>
    <property type="molecule type" value="Genomic_DNA"/>
</dbReference>
<accession>A0AAV0FLK9</accession>
<dbReference type="Proteomes" id="UP001152523">
    <property type="component" value="Unassembled WGS sequence"/>
</dbReference>
<name>A0AAV0FLK9_9ASTE</name>
<reference evidence="2" key="1">
    <citation type="submission" date="2022-07" db="EMBL/GenBank/DDBJ databases">
        <authorList>
            <person name="Macas J."/>
            <person name="Novak P."/>
            <person name="Neumann P."/>
        </authorList>
    </citation>
    <scope>NUCLEOTIDE SEQUENCE</scope>
</reference>
<dbReference type="InterPro" id="IPR025724">
    <property type="entry name" value="GAG-pre-integrase_dom"/>
</dbReference>
<proteinExistence type="predicted"/>
<dbReference type="AlphaFoldDB" id="A0AAV0FLK9"/>
<feature type="non-terminal residue" evidence="2">
    <location>
        <position position="113"/>
    </location>
</feature>
<comment type="caution">
    <text evidence="2">The sequence shown here is derived from an EMBL/GenBank/DDBJ whole genome shotgun (WGS) entry which is preliminary data.</text>
</comment>
<evidence type="ECO:0000313" key="3">
    <source>
        <dbReference type="Proteomes" id="UP001152523"/>
    </source>
</evidence>
<evidence type="ECO:0000313" key="2">
    <source>
        <dbReference type="EMBL" id="CAH9136573.1"/>
    </source>
</evidence>
<evidence type="ECO:0000259" key="1">
    <source>
        <dbReference type="Pfam" id="PF13976"/>
    </source>
</evidence>
<organism evidence="2 3">
    <name type="scientific">Cuscuta epithymum</name>
    <dbReference type="NCBI Taxonomy" id="186058"/>
    <lineage>
        <taxon>Eukaryota</taxon>
        <taxon>Viridiplantae</taxon>
        <taxon>Streptophyta</taxon>
        <taxon>Embryophyta</taxon>
        <taxon>Tracheophyta</taxon>
        <taxon>Spermatophyta</taxon>
        <taxon>Magnoliopsida</taxon>
        <taxon>eudicotyledons</taxon>
        <taxon>Gunneridae</taxon>
        <taxon>Pentapetalae</taxon>
        <taxon>asterids</taxon>
        <taxon>lamiids</taxon>
        <taxon>Solanales</taxon>
        <taxon>Convolvulaceae</taxon>
        <taxon>Cuscuteae</taxon>
        <taxon>Cuscuta</taxon>
        <taxon>Cuscuta subgen. Cuscuta</taxon>
    </lineage>
</organism>
<gene>
    <name evidence="2" type="ORF">CEPIT_LOCUS35372</name>
</gene>
<feature type="domain" description="GAG-pre-integrase" evidence="1">
    <location>
        <begin position="18"/>
        <end position="80"/>
    </location>
</feature>
<keyword evidence="3" id="KW-1185">Reference proteome</keyword>
<protein>
    <recommendedName>
        <fullName evidence="1">GAG-pre-integrase domain-containing protein</fullName>
    </recommendedName>
</protein>
<sequence>MKDKLSGEVLLQASSNGGVYPISLSSTQPVALISYVAPGPVWHRRLGHCGNRILAKLKKSGSILSTSSFSHDCISCRLGRSQRLPFQEVWHKSIAPLYLIHSDVWQSPIVSES</sequence>